<dbReference type="Pfam" id="PF16044">
    <property type="entry name" value="DUF4796_C"/>
    <property type="match status" value="1"/>
</dbReference>
<dbReference type="InterPro" id="IPR032016">
    <property type="entry name" value="MKRN2OS-like"/>
</dbReference>
<dbReference type="InterPro" id="IPR053921">
    <property type="entry name" value="MKRN2OS-like_C"/>
</dbReference>
<protein>
    <submittedName>
        <fullName evidence="3">PPPDE domain-containing protein</fullName>
    </submittedName>
</protein>
<evidence type="ECO:0000313" key="2">
    <source>
        <dbReference type="Proteomes" id="UP000492821"/>
    </source>
</evidence>
<dbReference type="WBParaSite" id="Pan_g16941.t1">
    <property type="protein sequence ID" value="Pan_g16941.t1"/>
    <property type="gene ID" value="Pan_g16941"/>
</dbReference>
<reference evidence="2" key="1">
    <citation type="journal article" date="2013" name="Genetics">
        <title>The draft genome and transcriptome of Panagrellus redivivus are shaped by the harsh demands of a free-living lifestyle.</title>
        <authorList>
            <person name="Srinivasan J."/>
            <person name="Dillman A.R."/>
            <person name="Macchietto M.G."/>
            <person name="Heikkinen L."/>
            <person name="Lakso M."/>
            <person name="Fracchia K.M."/>
            <person name="Antoshechkin I."/>
            <person name="Mortazavi A."/>
            <person name="Wong G."/>
            <person name="Sternberg P.W."/>
        </authorList>
    </citation>
    <scope>NUCLEOTIDE SEQUENCE [LARGE SCALE GENOMIC DNA]</scope>
    <source>
        <strain evidence="2">MT8872</strain>
    </source>
</reference>
<organism evidence="2 3">
    <name type="scientific">Panagrellus redivivus</name>
    <name type="common">Microworm</name>
    <dbReference type="NCBI Taxonomy" id="6233"/>
    <lineage>
        <taxon>Eukaryota</taxon>
        <taxon>Metazoa</taxon>
        <taxon>Ecdysozoa</taxon>
        <taxon>Nematoda</taxon>
        <taxon>Chromadorea</taxon>
        <taxon>Rhabditida</taxon>
        <taxon>Tylenchina</taxon>
        <taxon>Panagrolaimomorpha</taxon>
        <taxon>Panagrolaimoidea</taxon>
        <taxon>Panagrolaimidae</taxon>
        <taxon>Panagrellus</taxon>
    </lineage>
</organism>
<dbReference type="AlphaFoldDB" id="A0A7E4V5U1"/>
<dbReference type="Proteomes" id="UP000492821">
    <property type="component" value="Unassembled WGS sequence"/>
</dbReference>
<sequence length="152" mass="16656">MAVATTTAAVAKAKAARVSLVLKPSNGGPFADFILGDDLHIGILDHTHALVTSFYPCGIRSEPQPLSWTSGIELCSCGTHIDSSFIASFLRGATHRYNAQTYHASTFNCFDFVLDFVDFRGSKQDFVDSYVKVPLLRAVCPSMLVNRDVKYF</sequence>
<accession>A0A7E4V5U1</accession>
<keyword evidence="2" id="KW-1185">Reference proteome</keyword>
<dbReference type="PANTHER" id="PTHR33963">
    <property type="entry name" value="MKRN2 OPPOSITE STRAND PROTEIN"/>
    <property type="match status" value="1"/>
</dbReference>
<evidence type="ECO:0000259" key="1">
    <source>
        <dbReference type="Pfam" id="PF16044"/>
    </source>
</evidence>
<feature type="domain" description="MKRN2 opposite strand protein-like C-terminal" evidence="1">
    <location>
        <begin position="11"/>
        <end position="119"/>
    </location>
</feature>
<proteinExistence type="predicted"/>
<name>A0A7E4V5U1_PANRE</name>
<evidence type="ECO:0000313" key="3">
    <source>
        <dbReference type="WBParaSite" id="Pan_g16941.t1"/>
    </source>
</evidence>
<dbReference type="PANTHER" id="PTHR33963:SF2">
    <property type="entry name" value="MKRN2 OPPOSITE STRAND PROTEIN"/>
    <property type="match status" value="1"/>
</dbReference>
<reference evidence="3" key="2">
    <citation type="submission" date="2020-10" db="UniProtKB">
        <authorList>
            <consortium name="WormBaseParasite"/>
        </authorList>
    </citation>
    <scope>IDENTIFICATION</scope>
</reference>